<evidence type="ECO:0000313" key="4">
    <source>
        <dbReference type="Proteomes" id="UP000297638"/>
    </source>
</evidence>
<feature type="region of interest" description="Disordered" evidence="1">
    <location>
        <begin position="299"/>
        <end position="328"/>
    </location>
</feature>
<reference evidence="3 4" key="1">
    <citation type="submission" date="2019-03" db="EMBL/GenBank/DDBJ databases">
        <title>Glutamicibacter sp. LJH19 genome.</title>
        <authorList>
            <person name="Sinai Borker S."/>
            <person name="Kumar R."/>
        </authorList>
    </citation>
    <scope>NUCLEOTIDE SEQUENCE [LARGE SCALE GENOMIC DNA]</scope>
    <source>
        <strain evidence="3 4">LJH19</strain>
    </source>
</reference>
<gene>
    <name evidence="3" type="ORF">EXY26_16140</name>
</gene>
<accession>A0A4Y8TRT7</accession>
<name>A0A4Y8TRT7_9MICC</name>
<comment type="caution">
    <text evidence="3">The sequence shown here is derived from an EMBL/GenBank/DDBJ whole genome shotgun (WGS) entry which is preliminary data.</text>
</comment>
<evidence type="ECO:0008006" key="5">
    <source>
        <dbReference type="Google" id="ProtNLM"/>
    </source>
</evidence>
<feature type="compositionally biased region" description="Basic and acidic residues" evidence="1">
    <location>
        <begin position="308"/>
        <end position="325"/>
    </location>
</feature>
<dbReference type="RefSeq" id="WP_134781183.1">
    <property type="nucleotide sequence ID" value="NZ_SPDS01000003.1"/>
</dbReference>
<proteinExistence type="predicted"/>
<feature type="chain" id="PRO_5021374304" description="Htaa domain-containing protein" evidence="2">
    <location>
        <begin position="36"/>
        <end position="467"/>
    </location>
</feature>
<protein>
    <recommendedName>
        <fullName evidence="5">Htaa domain-containing protein</fullName>
    </recommendedName>
</protein>
<dbReference type="AlphaFoldDB" id="A0A4Y8TRT7"/>
<dbReference type="EMBL" id="SPDS01000003">
    <property type="protein sequence ID" value="TFH54576.1"/>
    <property type="molecule type" value="Genomic_DNA"/>
</dbReference>
<sequence length="467" mass="47103">MSSQNGMSKIRKPLALAAAASAAITMAAVAAPAQAAEQAVNGVTLTWGLNLESGAGAFQPGACNFLSAGKAGNSGSSRAWTQEDGFYKAVEGNVSILKDGPNSTSIAPTWDTKCQTGSGSAVSPIGTTNVSNNKVVLSQGSGNVDPVTGEATISWEGSFTSVFYSGLTYWTATDPVLNVKADGSATLKATGSGYQADMNDASTWVPIAPQTITLANLKGVTVDADGFSVSPEYKEVEAPAGLSQVKEGANWGSFPADFVEFQGKTGTQSYWYSSGGSADARKVATPLSVDWDIVDAELPSEPEAPEDSDSKDVEVDVTVPEKETEPSEPGVFKWSIADLTANLGAATQNAAGFTANGALPTITVNDGREVSGGWSLDGKATDFTDGSNAFGAKALGWTPAGAGTTGVVSLGAAVAPATGNGLSATAPLASATGASEAVLNTGIQLLAPAEAAAGNYSSTLTITAIQK</sequence>
<evidence type="ECO:0000256" key="1">
    <source>
        <dbReference type="SAM" id="MobiDB-lite"/>
    </source>
</evidence>
<evidence type="ECO:0000313" key="3">
    <source>
        <dbReference type="EMBL" id="TFH54576.1"/>
    </source>
</evidence>
<dbReference type="Proteomes" id="UP000297638">
    <property type="component" value="Unassembled WGS sequence"/>
</dbReference>
<feature type="signal peptide" evidence="2">
    <location>
        <begin position="1"/>
        <end position="35"/>
    </location>
</feature>
<keyword evidence="2" id="KW-0732">Signal</keyword>
<organism evidence="3 4">
    <name type="scientific">Glutamicibacter arilaitensis</name>
    <dbReference type="NCBI Taxonomy" id="256701"/>
    <lineage>
        <taxon>Bacteria</taxon>
        <taxon>Bacillati</taxon>
        <taxon>Actinomycetota</taxon>
        <taxon>Actinomycetes</taxon>
        <taxon>Micrococcales</taxon>
        <taxon>Micrococcaceae</taxon>
        <taxon>Glutamicibacter</taxon>
    </lineage>
</organism>
<evidence type="ECO:0000256" key="2">
    <source>
        <dbReference type="SAM" id="SignalP"/>
    </source>
</evidence>